<dbReference type="STRING" id="1448308.A0A2T2P3J1"/>
<gene>
    <name evidence="3" type="ORF">BS50DRAFT_583677</name>
</gene>
<evidence type="ECO:0000313" key="3">
    <source>
        <dbReference type="EMBL" id="PSN72086.1"/>
    </source>
</evidence>
<dbReference type="InterPro" id="IPR010730">
    <property type="entry name" value="HET"/>
</dbReference>
<dbReference type="AlphaFoldDB" id="A0A2T2P3J1"/>
<evidence type="ECO:0000259" key="2">
    <source>
        <dbReference type="Pfam" id="PF06985"/>
    </source>
</evidence>
<dbReference type="PANTHER" id="PTHR33112:SF10">
    <property type="entry name" value="TOL"/>
    <property type="match status" value="1"/>
</dbReference>
<dbReference type="Proteomes" id="UP000240883">
    <property type="component" value="Unassembled WGS sequence"/>
</dbReference>
<organism evidence="3 4">
    <name type="scientific">Corynespora cassiicola Philippines</name>
    <dbReference type="NCBI Taxonomy" id="1448308"/>
    <lineage>
        <taxon>Eukaryota</taxon>
        <taxon>Fungi</taxon>
        <taxon>Dikarya</taxon>
        <taxon>Ascomycota</taxon>
        <taxon>Pezizomycotina</taxon>
        <taxon>Dothideomycetes</taxon>
        <taxon>Pleosporomycetidae</taxon>
        <taxon>Pleosporales</taxon>
        <taxon>Corynesporascaceae</taxon>
        <taxon>Corynespora</taxon>
    </lineage>
</organism>
<accession>A0A2T2P3J1</accession>
<reference evidence="3 4" key="1">
    <citation type="journal article" date="2018" name="Front. Microbiol.">
        <title>Genome-Wide Analysis of Corynespora cassiicola Leaf Fall Disease Putative Effectors.</title>
        <authorList>
            <person name="Lopez D."/>
            <person name="Ribeiro S."/>
            <person name="Label P."/>
            <person name="Fumanal B."/>
            <person name="Venisse J.S."/>
            <person name="Kohler A."/>
            <person name="de Oliveira R.R."/>
            <person name="Labutti K."/>
            <person name="Lipzen A."/>
            <person name="Lail K."/>
            <person name="Bauer D."/>
            <person name="Ohm R.A."/>
            <person name="Barry K.W."/>
            <person name="Spatafora J."/>
            <person name="Grigoriev I.V."/>
            <person name="Martin F.M."/>
            <person name="Pujade-Renaud V."/>
        </authorList>
    </citation>
    <scope>NUCLEOTIDE SEQUENCE [LARGE SCALE GENOMIC DNA]</scope>
    <source>
        <strain evidence="3 4">Philippines</strain>
    </source>
</reference>
<dbReference type="Pfam" id="PF06985">
    <property type="entry name" value="HET"/>
    <property type="match status" value="1"/>
</dbReference>
<feature type="domain" description="Heterokaryon incompatibility" evidence="2">
    <location>
        <begin position="637"/>
        <end position="787"/>
    </location>
</feature>
<proteinExistence type="predicted"/>
<dbReference type="OrthoDB" id="5362512at2759"/>
<dbReference type="PANTHER" id="PTHR33112">
    <property type="entry name" value="DOMAIN PROTEIN, PUTATIVE-RELATED"/>
    <property type="match status" value="1"/>
</dbReference>
<keyword evidence="4" id="KW-1185">Reference proteome</keyword>
<sequence length="1172" mass="134193">MQNHSGDWLSYIRGTLRAKEDQTPPKYIIVDGFDNLPWVFQCQIGEEIRNLGPGMKVMLTRRVPSFQSYIEYTLECNECEQELPEYFWQCKICQDTFSNISKHEGDGFEICYSCKNRDIRCDKPGHGEGLIEPYEHLDIPVRNPPEDKLVEFVERTFRREYPESVSKEQISRDAAHAVVVSSDCNLANTKLRLDHARELPARNEAFRASDRLPRTIVAFYDAEIDRIEGSTRHERDLVLVALCAVAEREMIQIDIFERYLKHFSDNILTHEEDTYTLVKLVLRLARGLIWKTRECIGAHHRDFLLYGRESYNRDLVRASQLMKVMEAANTEIVGLFSPKYRFPDEAPAAPNDYLFRMGAIEEEPLRGPVMSPLVLSPPLTSSPTTSTQISSPSLFRQISTDSGYYSSSSPALVQESTRDNTKSRRGDHKDPSQSEKRGLGITMDNQTSQNIRSVCCFCQDTTFQCGELKGHVKRELLLVKVSAEASCPFCSFVFKIGSSSPEALIRSHEYSEYDWSLRFAGRTSNDYEICTVTIQLEKQPRQVQTSSPEIITKNFTVICDEDLGNRPHDFQVGQSTHPDYTGPQIKSWINTCDTQHPFCQYNNANSFVPTRLVDINTGNQEMIRVVETKKHNIKGPYVTLSHCWGRDYFMRLQRDNEKILMGPGVRTKELTKNFQQAIEVARFIGVRYIWIDSLCIVQGQGGDFAYEGNFMHKVYRSSYCNIVAADSRDSKGGLFRDRKPDDIAPATFMASENSVLEDGMWRVLEEDMWKSELLEADIYKRGWVFQERMLSPRILHFTKSQIYWDCSTISACEVLPDGLPFSLDRFASTDRHWRGRLQETADVSQDAIKAGPNDLSLETFWRNALLRYTQCDLTNQGDKTIAIWSVAKLVRDLFDLESTHEQYGGGVWGIALHEQLAWHALDCVGHARLENLQHANPSWSWASVKGPMIAQDRLTERCYVVQSHSEEDISFRINDQQGNRDKEPQLVEPFSIEMNGYFGNGFLVEGHNEEYGFLVDLKDDPPIFQVHLDEKPTPETLGSETYQFIILAASSSGSPTTDDSDSGGNANEDDEFSGTGLVLIKHEVYQYKQRALLKTLLSQLRSMQSNTSSEVREALVERILNLQQWRSKLTKREKLHEAGPHYRRIGAFHFYSVPADVWSNIEGMGRSKFWLD</sequence>
<protein>
    <submittedName>
        <fullName evidence="3">HET-domain-containing protein</fullName>
    </submittedName>
</protein>
<name>A0A2T2P3J1_CORCC</name>
<evidence type="ECO:0000256" key="1">
    <source>
        <dbReference type="SAM" id="MobiDB-lite"/>
    </source>
</evidence>
<evidence type="ECO:0000313" key="4">
    <source>
        <dbReference type="Proteomes" id="UP000240883"/>
    </source>
</evidence>
<feature type="region of interest" description="Disordered" evidence="1">
    <location>
        <begin position="401"/>
        <end position="443"/>
    </location>
</feature>
<feature type="compositionally biased region" description="Basic and acidic residues" evidence="1">
    <location>
        <begin position="416"/>
        <end position="438"/>
    </location>
</feature>
<dbReference type="EMBL" id="KZ678130">
    <property type="protein sequence ID" value="PSN72086.1"/>
    <property type="molecule type" value="Genomic_DNA"/>
</dbReference>